<dbReference type="EMBL" id="CP021431">
    <property type="protein sequence ID" value="ART99370.1"/>
    <property type="molecule type" value="Genomic_DNA"/>
</dbReference>
<dbReference type="KEGG" id="lvs:LOKVESSMR4R_00022"/>
<evidence type="ECO:0000313" key="3">
    <source>
        <dbReference type="Proteomes" id="UP000195273"/>
    </source>
</evidence>
<evidence type="ECO:0000313" key="2">
    <source>
        <dbReference type="EMBL" id="ART99370.1"/>
    </source>
</evidence>
<gene>
    <name evidence="2" type="ORF">LOKVESSMR4R_00022</name>
</gene>
<dbReference type="InterPro" id="IPR002586">
    <property type="entry name" value="CobQ/CobB/MinD/ParA_Nub-bd_dom"/>
</dbReference>
<sequence>MSFTFALMSPKGGVGKTTTAVILASQIVRLGKSVTLIEADPNAHLQRWARQGRLPDSVQVVFDDDPDGLSLQGHIDCAREQSDYIVIDTEGTNNDRAFIAAHCADLVIIPMQFSSMDLAGATAAMGRLDRMEQDGGSPIFRALVPTKVSQAIRPASQIETELALTAAGIPILSPGIVEKDAYRLMLANGCLLQDLPLYTKVANIQPAIDNIQAVLNAMAEFYGNAIQT</sequence>
<dbReference type="Proteomes" id="UP000195273">
    <property type="component" value="Chromosome"/>
</dbReference>
<dbReference type="PANTHER" id="PTHR13696">
    <property type="entry name" value="P-LOOP CONTAINING NUCLEOSIDE TRIPHOSPHATE HYDROLASE"/>
    <property type="match status" value="1"/>
</dbReference>
<dbReference type="AlphaFoldDB" id="A0A1Y0E7N1"/>
<dbReference type="OrthoDB" id="9804460at2"/>
<dbReference type="InterPro" id="IPR027417">
    <property type="entry name" value="P-loop_NTPase"/>
</dbReference>
<proteinExistence type="predicted"/>
<evidence type="ECO:0000259" key="1">
    <source>
        <dbReference type="Pfam" id="PF01656"/>
    </source>
</evidence>
<dbReference type="RefSeq" id="WP_157898076.1">
    <property type="nucleotide sequence ID" value="NZ_CP021431.1"/>
</dbReference>
<organism evidence="2 3">
    <name type="scientific">Yoonia vestfoldensis</name>
    <dbReference type="NCBI Taxonomy" id="245188"/>
    <lineage>
        <taxon>Bacteria</taxon>
        <taxon>Pseudomonadati</taxon>
        <taxon>Pseudomonadota</taxon>
        <taxon>Alphaproteobacteria</taxon>
        <taxon>Rhodobacterales</taxon>
        <taxon>Paracoccaceae</taxon>
        <taxon>Yoonia</taxon>
    </lineage>
</organism>
<dbReference type="PIRSF" id="PIRSF009320">
    <property type="entry name" value="Nuc_binding_HP_1000"/>
    <property type="match status" value="1"/>
</dbReference>
<dbReference type="Gene3D" id="3.40.50.300">
    <property type="entry name" value="P-loop containing nucleotide triphosphate hydrolases"/>
    <property type="match status" value="1"/>
</dbReference>
<feature type="domain" description="CobQ/CobB/MinD/ParA nucleotide binding" evidence="1">
    <location>
        <begin position="6"/>
        <end position="181"/>
    </location>
</feature>
<dbReference type="InterPro" id="IPR050678">
    <property type="entry name" value="DNA_Partitioning_ATPase"/>
</dbReference>
<name>A0A1Y0E7N1_9RHOB</name>
<dbReference type="Pfam" id="PF01656">
    <property type="entry name" value="CbiA"/>
    <property type="match status" value="1"/>
</dbReference>
<accession>A0A1Y0E7N1</accession>
<keyword evidence="3" id="KW-1185">Reference proteome</keyword>
<reference evidence="2 3" key="1">
    <citation type="submission" date="2017-05" db="EMBL/GenBank/DDBJ databases">
        <title>Genome Sequence of Loktanella vestfoldensis Strain SMR4r Isolated from a Culture of the Diatom Skeletonema marinoi.</title>
        <authorList>
            <person name="Topel M."/>
            <person name="Pinder M.I.M."/>
            <person name="Johansson O.N."/>
            <person name="Kourtchenko O."/>
            <person name="Godhe A."/>
            <person name="Clarke A.K."/>
        </authorList>
    </citation>
    <scope>NUCLEOTIDE SEQUENCE [LARGE SCALE GENOMIC DNA]</scope>
    <source>
        <strain evidence="2 3">SMR4r</strain>
    </source>
</reference>
<protein>
    <submittedName>
        <fullName evidence="2">Iron-sulfur cluster carrier protein</fullName>
    </submittedName>
</protein>
<dbReference type="CDD" id="cd02042">
    <property type="entry name" value="ParAB_family"/>
    <property type="match status" value="1"/>
</dbReference>
<dbReference type="SUPFAM" id="SSF52540">
    <property type="entry name" value="P-loop containing nucleoside triphosphate hydrolases"/>
    <property type="match status" value="1"/>
</dbReference>
<dbReference type="PANTHER" id="PTHR13696:SF99">
    <property type="entry name" value="COBYRINIC ACID AC-DIAMIDE SYNTHASE"/>
    <property type="match status" value="1"/>
</dbReference>